<feature type="compositionally biased region" description="Low complexity" evidence="1">
    <location>
        <begin position="592"/>
        <end position="603"/>
    </location>
</feature>
<protein>
    <recommendedName>
        <fullName evidence="4">ATP-binding protein</fullName>
    </recommendedName>
</protein>
<gene>
    <name evidence="2" type="ORF">EDC22_1142</name>
</gene>
<reference evidence="2 3" key="1">
    <citation type="submission" date="2019-03" db="EMBL/GenBank/DDBJ databases">
        <title>Genomic Encyclopedia of Type Strains, Phase IV (KMG-IV): sequencing the most valuable type-strain genomes for metagenomic binning, comparative biology and taxonomic classification.</title>
        <authorList>
            <person name="Goeker M."/>
        </authorList>
    </citation>
    <scope>NUCLEOTIDE SEQUENCE [LARGE SCALE GENOMIC DNA]</scope>
    <source>
        <strain evidence="2 3">DSM 19345</strain>
    </source>
</reference>
<dbReference type="OrthoDB" id="784829at2"/>
<dbReference type="EMBL" id="SMAK01000014">
    <property type="protein sequence ID" value="TCT04908.1"/>
    <property type="molecule type" value="Genomic_DNA"/>
</dbReference>
<name>A0A4V2UXU9_9HYPH</name>
<evidence type="ECO:0000313" key="2">
    <source>
        <dbReference type="EMBL" id="TCT04908.1"/>
    </source>
</evidence>
<feature type="compositionally biased region" description="Polar residues" evidence="1">
    <location>
        <begin position="570"/>
        <end position="579"/>
    </location>
</feature>
<feature type="region of interest" description="Disordered" evidence="1">
    <location>
        <begin position="558"/>
        <end position="652"/>
    </location>
</feature>
<organism evidence="2 3">
    <name type="scientific">Tepidamorphus gemmatus</name>
    <dbReference type="NCBI Taxonomy" id="747076"/>
    <lineage>
        <taxon>Bacteria</taxon>
        <taxon>Pseudomonadati</taxon>
        <taxon>Pseudomonadota</taxon>
        <taxon>Alphaproteobacteria</taxon>
        <taxon>Hyphomicrobiales</taxon>
        <taxon>Tepidamorphaceae</taxon>
        <taxon>Tepidamorphus</taxon>
    </lineage>
</organism>
<feature type="compositionally biased region" description="Polar residues" evidence="1">
    <location>
        <begin position="613"/>
        <end position="624"/>
    </location>
</feature>
<comment type="caution">
    <text evidence="2">The sequence shown here is derived from an EMBL/GenBank/DDBJ whole genome shotgun (WGS) entry which is preliminary data.</text>
</comment>
<dbReference type="AlphaFoldDB" id="A0A4V2UXU9"/>
<dbReference type="Proteomes" id="UP000295678">
    <property type="component" value="Unassembled WGS sequence"/>
</dbReference>
<evidence type="ECO:0008006" key="4">
    <source>
        <dbReference type="Google" id="ProtNLM"/>
    </source>
</evidence>
<dbReference type="InterPro" id="IPR027417">
    <property type="entry name" value="P-loop_NTPase"/>
</dbReference>
<keyword evidence="3" id="KW-1185">Reference proteome</keyword>
<dbReference type="SUPFAM" id="SSF52540">
    <property type="entry name" value="P-loop containing nucleoside triphosphate hydrolases"/>
    <property type="match status" value="1"/>
</dbReference>
<accession>A0A4V2UXU9</accession>
<evidence type="ECO:0000256" key="1">
    <source>
        <dbReference type="SAM" id="MobiDB-lite"/>
    </source>
</evidence>
<proteinExistence type="predicted"/>
<evidence type="ECO:0000313" key="3">
    <source>
        <dbReference type="Proteomes" id="UP000295678"/>
    </source>
</evidence>
<sequence>MGSLDNGDNDDPICAAIDAAEEVRDPLEGLVERTAADPGAAFAPEVLERLAELKRDDRAAFEALRAQLKKAGCRVTALDDAIAEESGEPGGRGPTQADILIELAQSADLFHTPDGTGFADLDINGHRETWPIRHRGFRRWLARRYFEATGGAPSSEALQSVLNVIEAKAHFDAPERTVHVRVAALIDCLYLDLGDETWRAVEIDAAGWRVIENPPVRFRRAPGMLALPLPVLGGSVATLRSFLNVRSDADFELVVAWALACLRHRGPYPVLVLSGEQGSAKSTFSAILRALLDPNTAPLRALPREDRDLFIAAGNGHVLAFDNVSGLPAWISDTLCRLATGGGFAVRQLYTDQDEMLFDASRPVILNGIEDIVARPDLADRALFLTLDPIPEERRRPEQELWAAFEAERPRILGALLDAVAKGLAMLPQTRLNKLPRMADFALWASACETALWPTGTFWSAYCGNRDEAVEGVIEADPIAAAVRALTAARTEWTGTASELLGALAEMAGERISKSKTWPDSPRALAGRLRRAATFLRKIGIEIGFEREGRARTRIIRIAGPSSAPKTGGIQPSASSATSAIRPKNNPANGFAAPSARTVAAPADTAMGGNGATVRSNPLKSNGETDADGADANCPPRSEPEKTGMPGWSGRL</sequence>